<evidence type="ECO:0000256" key="2">
    <source>
        <dbReference type="SAM" id="MobiDB-lite"/>
    </source>
</evidence>
<evidence type="ECO:0000313" key="5">
    <source>
        <dbReference type="Proteomes" id="UP001275084"/>
    </source>
</evidence>
<feature type="compositionally biased region" description="Basic residues" evidence="2">
    <location>
        <begin position="1311"/>
        <end position="1320"/>
    </location>
</feature>
<proteinExistence type="predicted"/>
<comment type="caution">
    <text evidence="4">The sequence shown here is derived from an EMBL/GenBank/DDBJ whole genome shotgun (WGS) entry which is preliminary data.</text>
</comment>
<dbReference type="InterPro" id="IPR029058">
    <property type="entry name" value="AB_hydrolase_fold"/>
</dbReference>
<sequence length="1320" mass="147101">MSAAAVKPKVYRFRNIPIGNDRHAVGQLLSECLHIPLHDIHITSLANAVDPWETFPTQTGTLTFSSRPDLEGKQSARADEWRVPVLGLRHDLILDAHFEGFTPLNKPDPAKYTHDCIAISGLASHPFGSWQPHGDDKSYMWIRDSLASSMPSFRFLTYGYDTTLINSQSFQIIPDLGGRFIQELRSNGWASPEAKRIVFLAHSLGGVLLKHALVMLANSGESETFMLERVRGAVFFGVPSKGMDVASLLDMTRNQPNQDLVRDLSVGSQYLTNLGGQFDGVSKTRQMKFYWVYETKKSPTVRGSDGKFAKTGAPAVLVSRDSATSGCHVTNPLTTFQIDDDHSDMVKFSYGDTRISVVKNSLIDIIRFSPVQPQRPAGLRSAAPSSSSPGGAGGGESAVDNRPLDVISVHPTIVESLMILRSLRAPERDRRLEQIDEAKAHSFQWVFDDMSIGFAKWLRAGTGIFWISGKPGSGKSTLMKHIYNNDRTLELITQWGSQSPQLITTFFFHHRGNAMQKSFEGLLRGVISQVLEKEPDLSAIIRQMLIHEYVDRVNRAKLGDFKSDMIRMFRENKLVYDEEAERGVETIMQSLDRKAQLSRVFFLPIRALSAGKQMHLERILLAQKSALLQAQRESDKALEAAIKDLCCTPDFPLTHTASTVQLTRSWLEAIDIRGRITALLLDHGFPRAPNSATDPIAYPLVSRQDKRDVILESIQHKTWTRKGLEGALLKLLGQEQMDLQLTLFLDALDEYDGNPEFIAAFLSSLVSSTNSHTRVRICFSSRPWDVFLQEFGDRPGFKIHEHTEGDIHAYCMDVASSHPPEAVAPLAGLLPEIVRRAQGVFLWVRLVLADLTEAAGDTERALQLGDILDSLPDELDGYYATIVNRIPQASRWDAYVLLECVSRAHSGLDVETAHRALELSRASGFKDAQKRARRALQLDHFLRKIAELSGGLVEAVWSGERPKPEPYLQFMHQTVKEFVGDPTFKHKILGDWAKVVHENGHVFLSKVYVLEAPGWASRSKSFWATTGYHAREAERTTGKSQFALLSEAPSSTFPHRDLLAPSLEYPLSWRPSALSFALFYGLNLHIDEAMTQDPSLASNTPDSAFSPLLGSLYQNDVAEERVLETARLITGHGCCPTMNDVAFMFDGTEPRSAQLEAIVLARGEALLTALRRDPDFPTGGSLLHLGFSRLIAHLVAEVGMHVDVNALDADGRTPIDVLIARTLPEASLKLHWQPKAPYLGCLLLVERGGMLRTTTPQEWGLWHGLWGLRTLRVTESGRTQAKTNDMPRWLHGSPDQRGKSTRVGRSGDGKNRKKKSWWCC</sequence>
<organism evidence="4 5">
    <name type="scientific">Lasiosphaeria hispida</name>
    <dbReference type="NCBI Taxonomy" id="260671"/>
    <lineage>
        <taxon>Eukaryota</taxon>
        <taxon>Fungi</taxon>
        <taxon>Dikarya</taxon>
        <taxon>Ascomycota</taxon>
        <taxon>Pezizomycotina</taxon>
        <taxon>Sordariomycetes</taxon>
        <taxon>Sordariomycetidae</taxon>
        <taxon>Sordariales</taxon>
        <taxon>Lasiosphaeriaceae</taxon>
        <taxon>Lasiosphaeria</taxon>
    </lineage>
</organism>
<evidence type="ECO:0000259" key="3">
    <source>
        <dbReference type="Pfam" id="PF24883"/>
    </source>
</evidence>
<dbReference type="SUPFAM" id="SSF53474">
    <property type="entry name" value="alpha/beta-Hydrolases"/>
    <property type="match status" value="1"/>
</dbReference>
<dbReference type="Proteomes" id="UP001275084">
    <property type="component" value="Unassembled WGS sequence"/>
</dbReference>
<keyword evidence="1" id="KW-0677">Repeat</keyword>
<evidence type="ECO:0000313" key="4">
    <source>
        <dbReference type="EMBL" id="KAK3339632.1"/>
    </source>
</evidence>
<feature type="compositionally biased region" description="Low complexity" evidence="2">
    <location>
        <begin position="376"/>
        <end position="389"/>
    </location>
</feature>
<feature type="region of interest" description="Disordered" evidence="2">
    <location>
        <begin position="374"/>
        <end position="401"/>
    </location>
</feature>
<dbReference type="Pfam" id="PF24883">
    <property type="entry name" value="NPHP3_N"/>
    <property type="match status" value="1"/>
</dbReference>
<reference evidence="4" key="2">
    <citation type="submission" date="2023-06" db="EMBL/GenBank/DDBJ databases">
        <authorList>
            <consortium name="Lawrence Berkeley National Laboratory"/>
            <person name="Haridas S."/>
            <person name="Hensen N."/>
            <person name="Bonometti L."/>
            <person name="Westerberg I."/>
            <person name="Brannstrom I.O."/>
            <person name="Guillou S."/>
            <person name="Cros-Aarteil S."/>
            <person name="Calhoun S."/>
            <person name="Kuo A."/>
            <person name="Mondo S."/>
            <person name="Pangilinan J."/>
            <person name="Riley R."/>
            <person name="Labutti K."/>
            <person name="Andreopoulos B."/>
            <person name="Lipzen A."/>
            <person name="Chen C."/>
            <person name="Yanf M."/>
            <person name="Daum C."/>
            <person name="Ng V."/>
            <person name="Clum A."/>
            <person name="Steindorff A."/>
            <person name="Ohm R."/>
            <person name="Martin F."/>
            <person name="Silar P."/>
            <person name="Natvig D."/>
            <person name="Lalanne C."/>
            <person name="Gautier V."/>
            <person name="Ament-Velasquez S.L."/>
            <person name="Kruys A."/>
            <person name="Hutchinson M.I."/>
            <person name="Powell A.J."/>
            <person name="Barry K."/>
            <person name="Miller A.N."/>
            <person name="Grigoriev I.V."/>
            <person name="Debuchy R."/>
            <person name="Gladieux P."/>
            <person name="Thoren M.H."/>
            <person name="Johannesson H."/>
        </authorList>
    </citation>
    <scope>NUCLEOTIDE SEQUENCE</scope>
    <source>
        <strain evidence="4">CBS 955.72</strain>
    </source>
</reference>
<gene>
    <name evidence="4" type="ORF">B0T25DRAFT_618078</name>
</gene>
<accession>A0AAJ0M7K3</accession>
<dbReference type="Gene3D" id="3.40.50.1820">
    <property type="entry name" value="alpha/beta hydrolase"/>
    <property type="match status" value="1"/>
</dbReference>
<dbReference type="InterPro" id="IPR056884">
    <property type="entry name" value="NPHP3-like_N"/>
</dbReference>
<dbReference type="EMBL" id="JAUIQD010000009">
    <property type="protein sequence ID" value="KAK3339632.1"/>
    <property type="molecule type" value="Genomic_DNA"/>
</dbReference>
<feature type="region of interest" description="Disordered" evidence="2">
    <location>
        <begin position="1278"/>
        <end position="1320"/>
    </location>
</feature>
<reference evidence="4" key="1">
    <citation type="journal article" date="2023" name="Mol. Phylogenet. Evol.">
        <title>Genome-scale phylogeny and comparative genomics of the fungal order Sordariales.</title>
        <authorList>
            <person name="Hensen N."/>
            <person name="Bonometti L."/>
            <person name="Westerberg I."/>
            <person name="Brannstrom I.O."/>
            <person name="Guillou S."/>
            <person name="Cros-Aarteil S."/>
            <person name="Calhoun S."/>
            <person name="Haridas S."/>
            <person name="Kuo A."/>
            <person name="Mondo S."/>
            <person name="Pangilinan J."/>
            <person name="Riley R."/>
            <person name="LaButti K."/>
            <person name="Andreopoulos B."/>
            <person name="Lipzen A."/>
            <person name="Chen C."/>
            <person name="Yan M."/>
            <person name="Daum C."/>
            <person name="Ng V."/>
            <person name="Clum A."/>
            <person name="Steindorff A."/>
            <person name="Ohm R.A."/>
            <person name="Martin F."/>
            <person name="Silar P."/>
            <person name="Natvig D.O."/>
            <person name="Lalanne C."/>
            <person name="Gautier V."/>
            <person name="Ament-Velasquez S.L."/>
            <person name="Kruys A."/>
            <person name="Hutchinson M.I."/>
            <person name="Powell A.J."/>
            <person name="Barry K."/>
            <person name="Miller A.N."/>
            <person name="Grigoriev I.V."/>
            <person name="Debuchy R."/>
            <person name="Gladieux P."/>
            <person name="Hiltunen Thoren M."/>
            <person name="Johannesson H."/>
        </authorList>
    </citation>
    <scope>NUCLEOTIDE SEQUENCE</scope>
    <source>
        <strain evidence="4">CBS 955.72</strain>
    </source>
</reference>
<dbReference type="InterPro" id="IPR027417">
    <property type="entry name" value="P-loop_NTPase"/>
</dbReference>
<evidence type="ECO:0000256" key="1">
    <source>
        <dbReference type="ARBA" id="ARBA00022737"/>
    </source>
</evidence>
<dbReference type="PANTHER" id="PTHR10039">
    <property type="entry name" value="AMELOGENIN"/>
    <property type="match status" value="1"/>
</dbReference>
<dbReference type="PANTHER" id="PTHR10039:SF5">
    <property type="entry name" value="NACHT DOMAIN-CONTAINING PROTEIN"/>
    <property type="match status" value="1"/>
</dbReference>
<dbReference type="SUPFAM" id="SSF52540">
    <property type="entry name" value="P-loop containing nucleoside triphosphate hydrolases"/>
    <property type="match status" value="1"/>
</dbReference>
<name>A0AAJ0M7K3_9PEZI</name>
<protein>
    <recommendedName>
        <fullName evidence="3">Nephrocystin 3-like N-terminal domain-containing protein</fullName>
    </recommendedName>
</protein>
<keyword evidence="5" id="KW-1185">Reference proteome</keyword>
<feature type="domain" description="Nephrocystin 3-like N-terminal" evidence="3">
    <location>
        <begin position="442"/>
        <end position="548"/>
    </location>
</feature>